<evidence type="ECO:0000256" key="7">
    <source>
        <dbReference type="RuleBase" id="RU363032"/>
    </source>
</evidence>
<dbReference type="Gene3D" id="1.10.3720.10">
    <property type="entry name" value="MetI-like"/>
    <property type="match status" value="1"/>
</dbReference>
<keyword evidence="4 7" id="KW-0812">Transmembrane</keyword>
<proteinExistence type="inferred from homology"/>
<dbReference type="InterPro" id="IPR000515">
    <property type="entry name" value="MetI-like"/>
</dbReference>
<protein>
    <submittedName>
        <fullName evidence="10">Diguanylate cyclase</fullName>
    </submittedName>
</protein>
<dbReference type="Pfam" id="PF00528">
    <property type="entry name" value="BPD_transp_1"/>
    <property type="match status" value="1"/>
</dbReference>
<dbReference type="Proteomes" id="UP000033618">
    <property type="component" value="Unassembled WGS sequence"/>
</dbReference>
<evidence type="ECO:0000313" key="11">
    <source>
        <dbReference type="Proteomes" id="UP000033618"/>
    </source>
</evidence>
<dbReference type="PATRIC" id="fig|28092.6.peg.5432"/>
<dbReference type="PANTHER" id="PTHR43386:SF25">
    <property type="entry name" value="PEPTIDE ABC TRANSPORTER PERMEASE PROTEIN"/>
    <property type="match status" value="1"/>
</dbReference>
<dbReference type="InterPro" id="IPR035906">
    <property type="entry name" value="MetI-like_sf"/>
</dbReference>
<keyword evidence="6 7" id="KW-0472">Membrane</keyword>
<dbReference type="AlphaFoldDB" id="A0A0F5JUZ0"/>
<feature type="region of interest" description="Disordered" evidence="8">
    <location>
        <begin position="1"/>
        <end position="27"/>
    </location>
</feature>
<comment type="similarity">
    <text evidence="7">Belongs to the binding-protein-dependent transport system permease family.</text>
</comment>
<dbReference type="Pfam" id="PF12911">
    <property type="entry name" value="OppC_N"/>
    <property type="match status" value="1"/>
</dbReference>
<comment type="subcellular location">
    <subcellularLocation>
        <location evidence="1 7">Cell membrane</location>
        <topology evidence="1 7">Multi-pass membrane protein</topology>
    </subcellularLocation>
</comment>
<keyword evidence="5 7" id="KW-1133">Transmembrane helix</keyword>
<evidence type="ECO:0000313" key="10">
    <source>
        <dbReference type="EMBL" id="KKB61459.1"/>
    </source>
</evidence>
<name>A0A0F5JUZ0_9BURK</name>
<feature type="transmembrane region" description="Helical" evidence="7">
    <location>
        <begin position="101"/>
        <end position="124"/>
    </location>
</feature>
<dbReference type="InterPro" id="IPR025966">
    <property type="entry name" value="OppC_N"/>
</dbReference>
<reference evidence="10 11" key="1">
    <citation type="submission" date="2015-03" db="EMBL/GenBank/DDBJ databases">
        <title>Draft Genome Sequence of Burkholderia andropogonis type strain ICMP2807, isolated from Sorghum bicolor.</title>
        <authorList>
            <person name="Lopes-Santos L."/>
            <person name="Castro D.B."/>
            <person name="Ottoboni L.M."/>
            <person name="Park D."/>
            <person name="Weirc B.S."/>
            <person name="Destefano S.A."/>
        </authorList>
    </citation>
    <scope>NUCLEOTIDE SEQUENCE [LARGE SCALE GENOMIC DNA]</scope>
    <source>
        <strain evidence="10 11">ICMP2807</strain>
    </source>
</reference>
<comment type="caution">
    <text evidence="10">The sequence shown here is derived from an EMBL/GenBank/DDBJ whole genome shotgun (WGS) entry which is preliminary data.</text>
</comment>
<evidence type="ECO:0000256" key="6">
    <source>
        <dbReference type="ARBA" id="ARBA00023136"/>
    </source>
</evidence>
<feature type="domain" description="ABC transmembrane type-1" evidence="9">
    <location>
        <begin position="97"/>
        <end position="286"/>
    </location>
</feature>
<dbReference type="GO" id="GO:0005886">
    <property type="term" value="C:plasma membrane"/>
    <property type="evidence" value="ECO:0007669"/>
    <property type="project" value="UniProtKB-SubCell"/>
</dbReference>
<gene>
    <name evidence="10" type="ORF">WM40_23115</name>
</gene>
<evidence type="ECO:0000256" key="8">
    <source>
        <dbReference type="SAM" id="MobiDB-lite"/>
    </source>
</evidence>
<dbReference type="STRING" id="28092.WM40_23115"/>
<dbReference type="PANTHER" id="PTHR43386">
    <property type="entry name" value="OLIGOPEPTIDE TRANSPORT SYSTEM PERMEASE PROTEIN APPC"/>
    <property type="match status" value="1"/>
</dbReference>
<dbReference type="SUPFAM" id="SSF161098">
    <property type="entry name" value="MetI-like"/>
    <property type="match status" value="1"/>
</dbReference>
<feature type="compositionally biased region" description="Polar residues" evidence="8">
    <location>
        <begin position="13"/>
        <end position="23"/>
    </location>
</feature>
<feature type="transmembrane region" description="Helical" evidence="7">
    <location>
        <begin position="264"/>
        <end position="285"/>
    </location>
</feature>
<evidence type="ECO:0000256" key="2">
    <source>
        <dbReference type="ARBA" id="ARBA00022448"/>
    </source>
</evidence>
<organism evidence="10 11">
    <name type="scientific">Robbsia andropogonis</name>
    <dbReference type="NCBI Taxonomy" id="28092"/>
    <lineage>
        <taxon>Bacteria</taxon>
        <taxon>Pseudomonadati</taxon>
        <taxon>Pseudomonadota</taxon>
        <taxon>Betaproteobacteria</taxon>
        <taxon>Burkholderiales</taxon>
        <taxon>Burkholderiaceae</taxon>
        <taxon>Robbsia</taxon>
    </lineage>
</organism>
<dbReference type="GO" id="GO:0055085">
    <property type="term" value="P:transmembrane transport"/>
    <property type="evidence" value="ECO:0007669"/>
    <property type="project" value="InterPro"/>
</dbReference>
<feature type="transmembrane region" description="Helical" evidence="7">
    <location>
        <begin position="36"/>
        <end position="57"/>
    </location>
</feature>
<accession>A0A0F5JUZ0</accession>
<feature type="transmembrane region" description="Helical" evidence="7">
    <location>
        <begin position="136"/>
        <end position="156"/>
    </location>
</feature>
<evidence type="ECO:0000256" key="4">
    <source>
        <dbReference type="ARBA" id="ARBA00022692"/>
    </source>
</evidence>
<keyword evidence="2 7" id="KW-0813">Transport</keyword>
<evidence type="ECO:0000256" key="1">
    <source>
        <dbReference type="ARBA" id="ARBA00004651"/>
    </source>
</evidence>
<evidence type="ECO:0000256" key="5">
    <source>
        <dbReference type="ARBA" id="ARBA00022989"/>
    </source>
</evidence>
<evidence type="ECO:0000256" key="3">
    <source>
        <dbReference type="ARBA" id="ARBA00022475"/>
    </source>
</evidence>
<dbReference type="EMBL" id="LAQU01000042">
    <property type="protein sequence ID" value="KKB61459.1"/>
    <property type="molecule type" value="Genomic_DNA"/>
</dbReference>
<keyword evidence="11" id="KW-1185">Reference proteome</keyword>
<keyword evidence="3" id="KW-1003">Cell membrane</keyword>
<evidence type="ECO:0000259" key="9">
    <source>
        <dbReference type="PROSITE" id="PS50928"/>
    </source>
</evidence>
<dbReference type="PROSITE" id="PS50928">
    <property type="entry name" value="ABC_TM1"/>
    <property type="match status" value="1"/>
</dbReference>
<dbReference type="InterPro" id="IPR050366">
    <property type="entry name" value="BP-dependent_transpt_permease"/>
</dbReference>
<dbReference type="CDD" id="cd06261">
    <property type="entry name" value="TM_PBP2"/>
    <property type="match status" value="1"/>
</dbReference>
<sequence>MPPPSSQGKGNGPNASQSPQPRAQNRAWRKFKRNRAAVAGGVIVVLMVLVAFLAPWLSHYDPVQASFMDVRQAPSAAHWFGTDELGRDELTRMIWGTRASLSAGVVSVAIAVLIGLPLGLLAGYFGKVVDGVISRIADALLSIPFLILAIALAAFLGPSLTNAMVAIGVSAMPRFVRLTRGQAITVKAEEYVEGARAIGLGHGRIIIRYILPNVLPPIIVQASLTVATAIIAEASLSFLGLGQLPPAPSWGAMLNTAKDFVSQAPWMSIFPGIAIFLAVLGFNLLGDGLRDALDPREG</sequence>
<feature type="transmembrane region" description="Helical" evidence="7">
    <location>
        <begin position="218"/>
        <end position="244"/>
    </location>
</feature>